<reference evidence="2 3" key="1">
    <citation type="submission" date="2019-07" db="EMBL/GenBank/DDBJ databases">
        <title>Genomic Encyclopedia of Type Strains, Phase IV (KMG-IV): sequencing the most valuable type-strain genomes for metagenomic binning, comparative biology and taxonomic classification.</title>
        <authorList>
            <person name="Goeker M."/>
        </authorList>
    </citation>
    <scope>NUCLEOTIDE SEQUENCE [LARGE SCALE GENOMIC DNA]</scope>
    <source>
        <strain evidence="2 3">SS015</strain>
    </source>
</reference>
<evidence type="ECO:0000256" key="1">
    <source>
        <dbReference type="SAM" id="SignalP"/>
    </source>
</evidence>
<dbReference type="Proteomes" id="UP000324159">
    <property type="component" value="Unassembled WGS sequence"/>
</dbReference>
<keyword evidence="3" id="KW-1185">Reference proteome</keyword>
<accession>A0A5D3WJ86</accession>
<sequence length="287" mass="32236">MRIPGLTGLLSLFLVLSVQAAEVPVLEKVARAYAKRQPALENYVVTVETDRIRQTIEQMTASLPADVPRPPAPVIRKYWKRSSGKSLIRAEGANVFPLMRQMAQRFSRQFALELFDFFLPAGRGGDRARFFDAAEVKVVENDLAGVRLQSVTLQFAEPVDLGGAFYGDGFGLPQKGVRRLVIDVDPEKEVVKRIEITTADDRILTLEARYREVSSGLLPEELMLTSFDGSLDARLETVFKQFDGIWLPVRQTRSIRRGERQDAMTVSFVDYEVNTSFAPEVEKLLAP</sequence>
<proteinExistence type="predicted"/>
<feature type="chain" id="PRO_5022784476" description="Outer membrane lipoprotein-sorting protein" evidence="1">
    <location>
        <begin position="21"/>
        <end position="287"/>
    </location>
</feature>
<gene>
    <name evidence="2" type="ORF">EDC39_104117</name>
</gene>
<evidence type="ECO:0000313" key="2">
    <source>
        <dbReference type="EMBL" id="TYO98993.1"/>
    </source>
</evidence>
<evidence type="ECO:0000313" key="3">
    <source>
        <dbReference type="Proteomes" id="UP000324159"/>
    </source>
</evidence>
<organism evidence="2 3">
    <name type="scientific">Geothermobacter ehrlichii</name>
    <dbReference type="NCBI Taxonomy" id="213224"/>
    <lineage>
        <taxon>Bacteria</taxon>
        <taxon>Pseudomonadati</taxon>
        <taxon>Thermodesulfobacteriota</taxon>
        <taxon>Desulfuromonadia</taxon>
        <taxon>Desulfuromonadales</taxon>
        <taxon>Geothermobacteraceae</taxon>
        <taxon>Geothermobacter</taxon>
    </lineage>
</organism>
<dbReference type="EMBL" id="VNIB01000004">
    <property type="protein sequence ID" value="TYO98993.1"/>
    <property type="molecule type" value="Genomic_DNA"/>
</dbReference>
<name>A0A5D3WJ86_9BACT</name>
<feature type="signal peptide" evidence="1">
    <location>
        <begin position="1"/>
        <end position="20"/>
    </location>
</feature>
<dbReference type="OrthoDB" id="5401601at2"/>
<comment type="caution">
    <text evidence="2">The sequence shown here is derived from an EMBL/GenBank/DDBJ whole genome shotgun (WGS) entry which is preliminary data.</text>
</comment>
<evidence type="ECO:0008006" key="4">
    <source>
        <dbReference type="Google" id="ProtNLM"/>
    </source>
</evidence>
<dbReference type="RefSeq" id="WP_148895457.1">
    <property type="nucleotide sequence ID" value="NZ_VNIB01000004.1"/>
</dbReference>
<keyword evidence="1" id="KW-0732">Signal</keyword>
<protein>
    <recommendedName>
        <fullName evidence="4">Outer membrane lipoprotein-sorting protein</fullName>
    </recommendedName>
</protein>
<dbReference type="AlphaFoldDB" id="A0A5D3WJ86"/>